<evidence type="ECO:0008006" key="3">
    <source>
        <dbReference type="Google" id="ProtNLM"/>
    </source>
</evidence>
<reference evidence="1 2" key="1">
    <citation type="submission" date="2013-11" db="EMBL/GenBank/DDBJ databases">
        <title>Single cell genomics of uncultured Tannerella BU063 (oral taxon 286).</title>
        <authorList>
            <person name="Beall C.J."/>
            <person name="Campbell A.G."/>
            <person name="Griffen A.L."/>
            <person name="Podar M."/>
            <person name="Leys E.J."/>
        </authorList>
    </citation>
    <scope>NUCLEOTIDE SEQUENCE [LARGE SCALE GENOMIC DNA]</scope>
    <source>
        <strain evidence="1">Cell 1/3</strain>
    </source>
</reference>
<evidence type="ECO:0000313" key="2">
    <source>
        <dbReference type="Proteomes" id="UP000034982"/>
    </source>
</evidence>
<dbReference type="PATRIC" id="fig|1411022.3.peg.1854"/>
<dbReference type="AlphaFoldDB" id="W2CGB5"/>
<comment type="caution">
    <text evidence="1">The sequence shown here is derived from an EMBL/GenBank/DDBJ whole genome shotgun (WGS) entry which is preliminary data.</text>
</comment>
<evidence type="ECO:0000313" key="1">
    <source>
        <dbReference type="EMBL" id="ETK06140.1"/>
    </source>
</evidence>
<dbReference type="EMBL" id="AYYE01001216">
    <property type="protein sequence ID" value="ETK06140.1"/>
    <property type="molecule type" value="Genomic_DNA"/>
</dbReference>
<accession>W2CGB5</accession>
<protein>
    <recommendedName>
        <fullName evidence="3">DUF4411 domain-containing protein</fullName>
    </recommendedName>
</protein>
<organism evidence="1 2">
    <name type="scientific">Tannerella sp. oral taxon BU063 isolate Cell 1/3</name>
    <dbReference type="NCBI Taxonomy" id="1411022"/>
    <lineage>
        <taxon>Bacteria</taxon>
        <taxon>Pseudomonadati</taxon>
        <taxon>Bacteroidota</taxon>
        <taxon>Bacteroidia</taxon>
        <taxon>Bacteroidales</taxon>
        <taxon>Tannerellaceae</taxon>
        <taxon>Tannerella</taxon>
    </lineage>
</organism>
<dbReference type="InterPro" id="IPR016541">
    <property type="entry name" value="UCP008505"/>
</dbReference>
<dbReference type="Proteomes" id="UP000034982">
    <property type="component" value="Unassembled WGS sequence"/>
</dbReference>
<proteinExistence type="predicted"/>
<name>W2CGB5_9BACT</name>
<gene>
    <name evidence="1" type="ORF">T230_14055</name>
</gene>
<sequence length="198" mass="22921">MKTIVDTSSLVRMAQSYWPFDHTGALEAFLSRRMAQGELLLIDEVVGEIKYVSQGVAYNTFKCLRDKAHQISTVNLQPPQKFYRMLDNNFVDQVYKKTKLQGDEVLYQDAREEYLRSTDCRIVVYAMCELAREPIQVLTEESANQNDGKLFRKIPFICQQLRIPTLNAVEYFKQHEDALTVVVESTPASMYVTHNQRP</sequence>
<dbReference type="Pfam" id="PF14367">
    <property type="entry name" value="DUF4411"/>
    <property type="match status" value="1"/>
</dbReference>